<name>A0A1T4VQV1_9BACT</name>
<proteinExistence type="inferred from homology"/>
<accession>A0A1T4VQV1</accession>
<dbReference type="InterPro" id="IPR021782">
    <property type="entry name" value="DUF3347"/>
</dbReference>
<dbReference type="InterPro" id="IPR058792">
    <property type="entry name" value="Beta-barrel_RND_2"/>
</dbReference>
<protein>
    <submittedName>
        <fullName evidence="9">Membrane fusion protein, Cu(I)/Ag(I) efflux system</fullName>
    </submittedName>
</protein>
<evidence type="ECO:0000256" key="4">
    <source>
        <dbReference type="SAM" id="Phobius"/>
    </source>
</evidence>
<dbReference type="Gene3D" id="2.40.420.20">
    <property type="match status" value="1"/>
</dbReference>
<sequence length="713" mass="78490">MKKRPHLYGILGISAVVLLAFAAGYMLKDGPADTEPQQVTKKQLDEHKEHGLEASTTEDGEIVWTCSMHPQIQMKEPGKCPICFMDLIPLKKKGNEGRTSLRQIKLSPEAVNLAEISIAKVQRLDLSAQPNMVGKIEYDETRVKAITAWAGGRVERLFVDYTGDTVKKGQPMVQLFSPELMTAQAELIQAIKAQRTLRNSSLDLIRKSADRTVEASREKLRLLGLGRAQIAAIERKAKPQERITIVAPQSGVVIKKNVNAGQYVKTGMDMYTIADLRRLWVFLEAYETDLQFIKKGQRLSFQTDAFPGQVYSGKVVFIDPLVNEKTRTIKVRLEVDNADLSLKPGMLVRATAGKTAQKSTVSADAPLVIPASAPLITGKRAVVYVADPKNRGSYTGREIVLGARSGSYYVVKNGLKEGEFVVTKGNFKIDSAIQIIARPSMMTGESPQLSAGKDELPPLFRSQLALLDGAFERLSQAVKSKDLSKTHLAFASFHKALRLVDASGLKKDSKLVWDEYFMLLANDAMIGAEVPTVERLDELFTEMTAHYTRLRNEFKQVEKSATMQVPEQFRKQLTVLYGKYEAFATALAQDDTDAAKKASSQLHVLLTSIDAASLSPAARQVWAASAANMQKGLELMNSGGLVAFRAGLEPLSAGLAAAIHSFGADFDAPVYEVFCPMAFDFKGAIWLQKSTEIHNPYFGQAMQTCGEVQKQLH</sequence>
<dbReference type="STRING" id="1121442.SAMN02745702_00811"/>
<evidence type="ECO:0000259" key="5">
    <source>
        <dbReference type="Pfam" id="PF11827"/>
    </source>
</evidence>
<dbReference type="Gene3D" id="2.40.30.170">
    <property type="match status" value="1"/>
</dbReference>
<dbReference type="GO" id="GO:0022857">
    <property type="term" value="F:transmembrane transporter activity"/>
    <property type="evidence" value="ECO:0007669"/>
    <property type="project" value="InterPro"/>
</dbReference>
<keyword evidence="4" id="KW-0812">Transmembrane</keyword>
<dbReference type="NCBIfam" id="TIGR01730">
    <property type="entry name" value="RND_mfp"/>
    <property type="match status" value="1"/>
</dbReference>
<dbReference type="Pfam" id="PF11827">
    <property type="entry name" value="DUF3347"/>
    <property type="match status" value="1"/>
</dbReference>
<evidence type="ECO:0000256" key="1">
    <source>
        <dbReference type="ARBA" id="ARBA00009477"/>
    </source>
</evidence>
<reference evidence="9 10" key="1">
    <citation type="submission" date="2017-02" db="EMBL/GenBank/DDBJ databases">
        <authorList>
            <person name="Peterson S.W."/>
        </authorList>
    </citation>
    <scope>NUCLEOTIDE SEQUENCE [LARGE SCALE GENOMIC DNA]</scope>
    <source>
        <strain evidence="9 10">DSM 18034</strain>
    </source>
</reference>
<dbReference type="GO" id="GO:0016020">
    <property type="term" value="C:membrane"/>
    <property type="evidence" value="ECO:0007669"/>
    <property type="project" value="InterPro"/>
</dbReference>
<dbReference type="EMBL" id="FUYA01000002">
    <property type="protein sequence ID" value="SKA67372.1"/>
    <property type="molecule type" value="Genomic_DNA"/>
</dbReference>
<feature type="domain" description="CusB-like beta-barrel" evidence="8">
    <location>
        <begin position="279"/>
        <end position="353"/>
    </location>
</feature>
<feature type="transmembrane region" description="Helical" evidence="4">
    <location>
        <begin position="7"/>
        <end position="27"/>
    </location>
</feature>
<dbReference type="GO" id="GO:0060003">
    <property type="term" value="P:copper ion export"/>
    <property type="evidence" value="ECO:0007669"/>
    <property type="project" value="TreeGrafter"/>
</dbReference>
<dbReference type="InterPro" id="IPR045800">
    <property type="entry name" value="HMBD"/>
</dbReference>
<dbReference type="GO" id="GO:0030288">
    <property type="term" value="C:outer membrane-bounded periplasmic space"/>
    <property type="evidence" value="ECO:0007669"/>
    <property type="project" value="TreeGrafter"/>
</dbReference>
<feature type="domain" description="CusB-like barrel-sandwich hybrid" evidence="7">
    <location>
        <begin position="144"/>
        <end position="274"/>
    </location>
</feature>
<keyword evidence="4" id="KW-1133">Transmembrane helix</keyword>
<dbReference type="Gene3D" id="2.40.50.100">
    <property type="match status" value="1"/>
</dbReference>
<keyword evidence="10" id="KW-1185">Reference proteome</keyword>
<evidence type="ECO:0000256" key="2">
    <source>
        <dbReference type="ARBA" id="ARBA00022448"/>
    </source>
</evidence>
<feature type="domain" description="Heavy metal binding" evidence="6">
    <location>
        <begin position="63"/>
        <end position="89"/>
    </location>
</feature>
<organism evidence="9 10">
    <name type="scientific">Desulfobaculum bizertense DSM 18034</name>
    <dbReference type="NCBI Taxonomy" id="1121442"/>
    <lineage>
        <taxon>Bacteria</taxon>
        <taxon>Pseudomonadati</taxon>
        <taxon>Thermodesulfobacteriota</taxon>
        <taxon>Desulfovibrionia</taxon>
        <taxon>Desulfovibrionales</taxon>
        <taxon>Desulfovibrionaceae</taxon>
        <taxon>Desulfobaculum</taxon>
    </lineage>
</organism>
<dbReference type="Pfam" id="PF19335">
    <property type="entry name" value="HMBD"/>
    <property type="match status" value="1"/>
</dbReference>
<dbReference type="GO" id="GO:0015679">
    <property type="term" value="P:plasma membrane copper ion transport"/>
    <property type="evidence" value="ECO:0007669"/>
    <property type="project" value="TreeGrafter"/>
</dbReference>
<evidence type="ECO:0000259" key="6">
    <source>
        <dbReference type="Pfam" id="PF19335"/>
    </source>
</evidence>
<dbReference type="PANTHER" id="PTHR30097">
    <property type="entry name" value="CATION EFFLUX SYSTEM PROTEIN CUSB"/>
    <property type="match status" value="1"/>
</dbReference>
<keyword evidence="4" id="KW-0472">Membrane</keyword>
<dbReference type="OrthoDB" id="9806939at2"/>
<evidence type="ECO:0000259" key="7">
    <source>
        <dbReference type="Pfam" id="PF25919"/>
    </source>
</evidence>
<dbReference type="Proteomes" id="UP000189733">
    <property type="component" value="Unassembled WGS sequence"/>
</dbReference>
<feature type="domain" description="DUF3347" evidence="5">
    <location>
        <begin position="577"/>
        <end position="664"/>
    </location>
</feature>
<dbReference type="RefSeq" id="WP_078684119.1">
    <property type="nucleotide sequence ID" value="NZ_FUYA01000002.1"/>
</dbReference>
<evidence type="ECO:0000313" key="10">
    <source>
        <dbReference type="Proteomes" id="UP000189733"/>
    </source>
</evidence>
<gene>
    <name evidence="9" type="ORF">SAMN02745702_00811</name>
</gene>
<dbReference type="SUPFAM" id="SSF111369">
    <property type="entry name" value="HlyD-like secretion proteins"/>
    <property type="match status" value="1"/>
</dbReference>
<dbReference type="Pfam" id="PF25954">
    <property type="entry name" value="Beta-barrel_RND_2"/>
    <property type="match status" value="1"/>
</dbReference>
<dbReference type="InterPro" id="IPR051909">
    <property type="entry name" value="MFP_Cation_Efflux"/>
</dbReference>
<evidence type="ECO:0000259" key="8">
    <source>
        <dbReference type="Pfam" id="PF25954"/>
    </source>
</evidence>
<dbReference type="InterPro" id="IPR006143">
    <property type="entry name" value="RND_pump_MFP"/>
</dbReference>
<comment type="similarity">
    <text evidence="1">Belongs to the membrane fusion protein (MFP) (TC 8.A.1) family.</text>
</comment>
<keyword evidence="2" id="KW-0813">Transport</keyword>
<dbReference type="Pfam" id="PF25919">
    <property type="entry name" value="BSH_CusB"/>
    <property type="match status" value="1"/>
</dbReference>
<evidence type="ECO:0000313" key="9">
    <source>
        <dbReference type="EMBL" id="SKA67372.1"/>
    </source>
</evidence>
<evidence type="ECO:0000256" key="3">
    <source>
        <dbReference type="SAM" id="MobiDB-lite"/>
    </source>
</evidence>
<dbReference type="PANTHER" id="PTHR30097:SF15">
    <property type="entry name" value="CATION EFFLUX SYSTEM PROTEIN CUSB"/>
    <property type="match status" value="1"/>
</dbReference>
<feature type="compositionally biased region" description="Basic and acidic residues" evidence="3">
    <location>
        <begin position="42"/>
        <end position="52"/>
    </location>
</feature>
<dbReference type="AlphaFoldDB" id="A0A1T4VQV1"/>
<feature type="region of interest" description="Disordered" evidence="3">
    <location>
        <begin position="32"/>
        <end position="55"/>
    </location>
</feature>
<dbReference type="GO" id="GO:0046914">
    <property type="term" value="F:transition metal ion binding"/>
    <property type="evidence" value="ECO:0007669"/>
    <property type="project" value="TreeGrafter"/>
</dbReference>
<dbReference type="InterPro" id="IPR058790">
    <property type="entry name" value="BSH_CusB"/>
</dbReference>
<dbReference type="FunFam" id="2.40.30.170:FF:000010">
    <property type="entry name" value="Efflux RND transporter periplasmic adaptor subunit"/>
    <property type="match status" value="1"/>
</dbReference>